<dbReference type="Pfam" id="PF06750">
    <property type="entry name" value="A24_N_bact"/>
    <property type="match status" value="1"/>
</dbReference>
<evidence type="ECO:0000256" key="1">
    <source>
        <dbReference type="ARBA" id="ARBA00004429"/>
    </source>
</evidence>
<organism evidence="13 14">
    <name type="scientific">Candidatus Abzuiibacterium crystallinum</name>
    <dbReference type="NCBI Taxonomy" id="1974748"/>
    <lineage>
        <taxon>Bacteria</taxon>
        <taxon>Pseudomonadati</taxon>
        <taxon>Candidatus Omnitrophota</taxon>
        <taxon>Candidatus Abzuiibacterium</taxon>
    </lineage>
</organism>
<keyword evidence="9" id="KW-0808">Transferase</keyword>
<evidence type="ECO:0000313" key="13">
    <source>
        <dbReference type="EMBL" id="PIQ85631.1"/>
    </source>
</evidence>
<proteinExistence type="inferred from homology"/>
<protein>
    <recommendedName>
        <fullName evidence="9">Prepilin leader peptidase/N-methyltransferase</fullName>
        <ecNumber evidence="9">2.1.1.-</ecNumber>
        <ecNumber evidence="9">3.4.23.43</ecNumber>
    </recommendedName>
</protein>
<gene>
    <name evidence="13" type="ORF">COV74_08000</name>
</gene>
<evidence type="ECO:0000256" key="3">
    <source>
        <dbReference type="ARBA" id="ARBA00022475"/>
    </source>
</evidence>
<dbReference type="InterPro" id="IPR010627">
    <property type="entry name" value="Prepilin_pept_A24_N"/>
</dbReference>
<dbReference type="PANTHER" id="PTHR30487:SF0">
    <property type="entry name" value="PREPILIN LEADER PEPTIDASE_N-METHYLTRANSFERASE-RELATED"/>
    <property type="match status" value="1"/>
</dbReference>
<comment type="catalytic activity">
    <reaction evidence="9">
        <text>Typically cleaves a -Gly-|-Phe- bond to release an N-terminal, basic peptide of 5-8 residues from type IV prepilin, and then N-methylates the new N-terminal amino group, the methyl donor being S-adenosyl-L-methionine.</text>
        <dbReference type="EC" id="3.4.23.43"/>
    </reaction>
</comment>
<comment type="subcellular location">
    <subcellularLocation>
        <location evidence="1">Cell inner membrane</location>
        <topology evidence="1">Multi-pass membrane protein</topology>
    </subcellularLocation>
    <subcellularLocation>
        <location evidence="9">Cell membrane</location>
        <topology evidence="9">Multi-pass membrane protein</topology>
    </subcellularLocation>
</comment>
<dbReference type="EC" id="3.4.23.43" evidence="9"/>
<keyword evidence="9" id="KW-0511">Multifunctional enzyme</keyword>
<feature type="transmembrane region" description="Helical" evidence="10">
    <location>
        <begin position="193"/>
        <end position="218"/>
    </location>
</feature>
<evidence type="ECO:0000313" key="14">
    <source>
        <dbReference type="Proteomes" id="UP000230859"/>
    </source>
</evidence>
<evidence type="ECO:0000259" key="12">
    <source>
        <dbReference type="Pfam" id="PF06750"/>
    </source>
</evidence>
<keyword evidence="7 10" id="KW-0472">Membrane</keyword>
<evidence type="ECO:0000256" key="8">
    <source>
        <dbReference type="RuleBase" id="RU003793"/>
    </source>
</evidence>
<feature type="transmembrane region" description="Helical" evidence="10">
    <location>
        <begin position="129"/>
        <end position="147"/>
    </location>
</feature>
<evidence type="ECO:0000256" key="7">
    <source>
        <dbReference type="ARBA" id="ARBA00023136"/>
    </source>
</evidence>
<dbReference type="InterPro" id="IPR050882">
    <property type="entry name" value="Prepilin_peptidase/N-MTase"/>
</dbReference>
<dbReference type="InterPro" id="IPR014032">
    <property type="entry name" value="Peptidase_A24A_bac"/>
</dbReference>
<reference evidence="13 14" key="1">
    <citation type="submission" date="2017-09" db="EMBL/GenBank/DDBJ databases">
        <title>Depth-based differentiation of microbial function through sediment-hosted aquifers and enrichment of novel symbionts in the deep terrestrial subsurface.</title>
        <authorList>
            <person name="Probst A.J."/>
            <person name="Ladd B."/>
            <person name="Jarett J.K."/>
            <person name="Geller-Mcgrath D.E."/>
            <person name="Sieber C.M."/>
            <person name="Emerson J.B."/>
            <person name="Anantharaman K."/>
            <person name="Thomas B.C."/>
            <person name="Malmstrom R."/>
            <person name="Stieglmeier M."/>
            <person name="Klingl A."/>
            <person name="Woyke T."/>
            <person name="Ryan C.M."/>
            <person name="Banfield J.F."/>
        </authorList>
    </citation>
    <scope>NUCLEOTIDE SEQUENCE [LARGE SCALE GENOMIC DNA]</scope>
    <source>
        <strain evidence="13">CG11_big_fil_rev_8_21_14_0_20_45_26</strain>
    </source>
</reference>
<keyword evidence="9" id="KW-0378">Hydrolase</keyword>
<dbReference type="PANTHER" id="PTHR30487">
    <property type="entry name" value="TYPE 4 PREPILIN-LIKE PROTEINS LEADER PEPTIDE-PROCESSING ENZYME"/>
    <property type="match status" value="1"/>
</dbReference>
<feature type="domain" description="Prepilin peptidase A24 N-terminal" evidence="12">
    <location>
        <begin position="13"/>
        <end position="91"/>
    </location>
</feature>
<evidence type="ECO:0000256" key="2">
    <source>
        <dbReference type="ARBA" id="ARBA00005801"/>
    </source>
</evidence>
<dbReference type="Pfam" id="PF01478">
    <property type="entry name" value="Peptidase_A24"/>
    <property type="match status" value="1"/>
</dbReference>
<dbReference type="InterPro" id="IPR000045">
    <property type="entry name" value="Prepilin_IV_endopep_pep"/>
</dbReference>
<feature type="transmembrane region" description="Helical" evidence="10">
    <location>
        <begin position="12"/>
        <end position="29"/>
    </location>
</feature>
<evidence type="ECO:0000256" key="10">
    <source>
        <dbReference type="SAM" id="Phobius"/>
    </source>
</evidence>
<evidence type="ECO:0000256" key="5">
    <source>
        <dbReference type="ARBA" id="ARBA00022692"/>
    </source>
</evidence>
<sequence length="262" mass="29421">MQSWVPDVFLFLWGIFVGSFLNVCVHRFLKEESIIAPRSYCPNCRKSIAWYDNIPLISYILLGGRCRNCHLPIAMRYFFVELLTGLIFLGSVRYFGWTAQGGASIVLLTLLLGISAADLEEQIIPDEMSLSGILLGWLFSVTFPTLQSETSRWMALGQSFLGALVGGGMIYLTGVFGQFVFRKESMGGGDVKLMAMLGAFLGWANVLMVFFIAPFLALPIGLYVKFKKKEEYIPFGPFLSLGGVLVLFFGEPLIRIFFHYYF</sequence>
<feature type="transmembrane region" description="Helical" evidence="10">
    <location>
        <begin position="101"/>
        <end position="117"/>
    </location>
</feature>
<feature type="domain" description="Prepilin type IV endopeptidase peptidase" evidence="11">
    <location>
        <begin position="105"/>
        <end position="222"/>
    </location>
</feature>
<name>A0A2H0LMN8_9BACT</name>
<keyword evidence="9" id="KW-0645">Protease</keyword>
<dbReference type="GO" id="GO:0032259">
    <property type="term" value="P:methylation"/>
    <property type="evidence" value="ECO:0007669"/>
    <property type="project" value="UniProtKB-KW"/>
</dbReference>
<keyword evidence="9" id="KW-0489">Methyltransferase</keyword>
<dbReference type="GO" id="GO:0008168">
    <property type="term" value="F:methyltransferase activity"/>
    <property type="evidence" value="ECO:0007669"/>
    <property type="project" value="UniProtKB-KW"/>
</dbReference>
<keyword evidence="4" id="KW-0997">Cell inner membrane</keyword>
<dbReference type="AlphaFoldDB" id="A0A2H0LMN8"/>
<comment type="function">
    <text evidence="9">Plays an essential role in type IV pili and type II pseudopili formation by proteolytically removing the leader sequence from substrate proteins and subsequently monomethylating the alpha-amino group of the newly exposed N-terminal phenylalanine.</text>
</comment>
<evidence type="ECO:0000256" key="4">
    <source>
        <dbReference type="ARBA" id="ARBA00022519"/>
    </source>
</evidence>
<keyword evidence="6 10" id="KW-1133">Transmembrane helix</keyword>
<evidence type="ECO:0000259" key="11">
    <source>
        <dbReference type="Pfam" id="PF01478"/>
    </source>
</evidence>
<feature type="transmembrane region" description="Helical" evidence="10">
    <location>
        <begin position="77"/>
        <end position="95"/>
    </location>
</feature>
<dbReference type="GO" id="GO:0004190">
    <property type="term" value="F:aspartic-type endopeptidase activity"/>
    <property type="evidence" value="ECO:0007669"/>
    <property type="project" value="UniProtKB-EC"/>
</dbReference>
<comment type="similarity">
    <text evidence="2 8">Belongs to the peptidase A24 family.</text>
</comment>
<evidence type="ECO:0000256" key="6">
    <source>
        <dbReference type="ARBA" id="ARBA00022989"/>
    </source>
</evidence>
<dbReference type="PRINTS" id="PR00864">
    <property type="entry name" value="PREPILNPTASE"/>
</dbReference>
<comment type="caution">
    <text evidence="13">The sequence shown here is derived from an EMBL/GenBank/DDBJ whole genome shotgun (WGS) entry which is preliminary data.</text>
</comment>
<feature type="transmembrane region" description="Helical" evidence="10">
    <location>
        <begin position="238"/>
        <end position="258"/>
    </location>
</feature>
<evidence type="ECO:0000256" key="9">
    <source>
        <dbReference type="RuleBase" id="RU003794"/>
    </source>
</evidence>
<feature type="transmembrane region" description="Helical" evidence="10">
    <location>
        <begin position="159"/>
        <end position="181"/>
    </location>
</feature>
<dbReference type="Proteomes" id="UP000230859">
    <property type="component" value="Unassembled WGS sequence"/>
</dbReference>
<dbReference type="GO" id="GO:0006465">
    <property type="term" value="P:signal peptide processing"/>
    <property type="evidence" value="ECO:0007669"/>
    <property type="project" value="TreeGrafter"/>
</dbReference>
<keyword evidence="3" id="KW-1003">Cell membrane</keyword>
<dbReference type="EMBL" id="PCVY01000064">
    <property type="protein sequence ID" value="PIQ85631.1"/>
    <property type="molecule type" value="Genomic_DNA"/>
</dbReference>
<accession>A0A2H0LMN8</accession>
<keyword evidence="5 9" id="KW-0812">Transmembrane</keyword>
<dbReference type="GO" id="GO:0005886">
    <property type="term" value="C:plasma membrane"/>
    <property type="evidence" value="ECO:0007669"/>
    <property type="project" value="UniProtKB-SubCell"/>
</dbReference>
<dbReference type="EC" id="2.1.1.-" evidence="9"/>
<dbReference type="Gene3D" id="1.20.120.1220">
    <property type="match status" value="1"/>
</dbReference>